<feature type="domain" description="Chorismate-utilising enzyme C-terminal" evidence="1">
    <location>
        <begin position="137"/>
        <end position="389"/>
    </location>
</feature>
<gene>
    <name evidence="2" type="ORF">ADIS_2885</name>
</gene>
<evidence type="ECO:0000313" key="2">
    <source>
        <dbReference type="EMBL" id="EON76435.1"/>
    </source>
</evidence>
<protein>
    <submittedName>
        <fullName evidence="2">Isochorismate synthase / Menaquinone-specific isochorismate synthase</fullName>
        <ecNumber evidence="2">5.4.4.2</ecNumber>
    </submittedName>
</protein>
<dbReference type="InterPro" id="IPR015890">
    <property type="entry name" value="Chorismate_C"/>
</dbReference>
<dbReference type="GO" id="GO:0008909">
    <property type="term" value="F:isochorismate synthase activity"/>
    <property type="evidence" value="ECO:0007669"/>
    <property type="project" value="UniProtKB-EC"/>
</dbReference>
<evidence type="ECO:0000313" key="3">
    <source>
        <dbReference type="Proteomes" id="UP000013909"/>
    </source>
</evidence>
<reference evidence="2 3" key="1">
    <citation type="submission" date="2013-02" db="EMBL/GenBank/DDBJ databases">
        <title>A novel strain isolated from Lonar lake, Maharashtra, India.</title>
        <authorList>
            <person name="Singh A."/>
        </authorList>
    </citation>
    <scope>NUCLEOTIDE SEQUENCE [LARGE SCALE GENOMIC DNA]</scope>
    <source>
        <strain evidence="2 3">AK24</strain>
    </source>
</reference>
<dbReference type="OrthoDB" id="9806579at2"/>
<dbReference type="PATRIC" id="fig|1288963.3.peg.2873"/>
<dbReference type="EMBL" id="AQHR01000085">
    <property type="protein sequence ID" value="EON76435.1"/>
    <property type="molecule type" value="Genomic_DNA"/>
</dbReference>
<dbReference type="AlphaFoldDB" id="R7ZQP3"/>
<dbReference type="Proteomes" id="UP000013909">
    <property type="component" value="Unassembled WGS sequence"/>
</dbReference>
<dbReference type="Gene3D" id="3.60.120.10">
    <property type="entry name" value="Anthranilate synthase"/>
    <property type="match status" value="1"/>
</dbReference>
<dbReference type="PANTHER" id="PTHR42839:SF2">
    <property type="entry name" value="ISOCHORISMATE SYNTHASE ENTC"/>
    <property type="match status" value="1"/>
</dbReference>
<dbReference type="RefSeq" id="WP_010855019.1">
    <property type="nucleotide sequence ID" value="NZ_AQHR01000085.1"/>
</dbReference>
<dbReference type="EC" id="5.4.4.2" evidence="2"/>
<name>R7ZQP3_9BACT</name>
<dbReference type="Pfam" id="PF00425">
    <property type="entry name" value="Chorismate_bind"/>
    <property type="match status" value="1"/>
</dbReference>
<evidence type="ECO:0000259" key="1">
    <source>
        <dbReference type="Pfam" id="PF00425"/>
    </source>
</evidence>
<keyword evidence="2" id="KW-0413">Isomerase</keyword>
<dbReference type="SUPFAM" id="SSF56322">
    <property type="entry name" value="ADC synthase"/>
    <property type="match status" value="1"/>
</dbReference>
<keyword evidence="3" id="KW-1185">Reference proteome</keyword>
<sequence>MSTVAAKKTVSVVEFLEAIFLSALEGDVQFAVWRKPGTSKIEVVLDSNGNATQVIPHLEQLPSGFILHPFADTKSAYFIPAETYFSFDLEADTAYELPENLVSGFDEHSFTSGETIRQLLKKRISSETGDTKEPTAKEAFLAMVEEAKQEILVGKLFKVVTARTKHCPLPTRFDLVQTFLALCAAYPNSFVNFFRIPGIGTWLGATPELLIRTKGKLFHTMALAGTQRAVGDNPVKNTAWTQKEIEEQALVSRYIVSCFKKIRLREYDEIGPKTSMAGNLLHLKSDFFVDMKATGFPELGTVMLDLLHPTSAVCGMPKETAHQFIETHEGFERGFFAGYLGPVNIGGETSIFVNLRCGQLRGDQVILYAGAGITEDSEPEKEWEETEMKCDIIRRFLLKPELS</sequence>
<organism evidence="2 3">
    <name type="scientific">Lunatimonas lonarensis</name>
    <dbReference type="NCBI Taxonomy" id="1232681"/>
    <lineage>
        <taxon>Bacteria</taxon>
        <taxon>Pseudomonadati</taxon>
        <taxon>Bacteroidota</taxon>
        <taxon>Cytophagia</taxon>
        <taxon>Cytophagales</taxon>
        <taxon>Cyclobacteriaceae</taxon>
    </lineage>
</organism>
<proteinExistence type="predicted"/>
<dbReference type="STRING" id="1232681.ADIS_2885"/>
<comment type="caution">
    <text evidence="2">The sequence shown here is derived from an EMBL/GenBank/DDBJ whole genome shotgun (WGS) entry which is preliminary data.</text>
</comment>
<dbReference type="PANTHER" id="PTHR42839">
    <property type="entry name" value="ISOCHORISMATE SYNTHASE ENTC"/>
    <property type="match status" value="1"/>
</dbReference>
<accession>R7ZQP3</accession>
<dbReference type="InterPro" id="IPR005801">
    <property type="entry name" value="ADC_synthase"/>
</dbReference>